<proteinExistence type="predicted"/>
<organism evidence="2 3">
    <name type="scientific">Melipona bicolor</name>
    <dbReference type="NCBI Taxonomy" id="60889"/>
    <lineage>
        <taxon>Eukaryota</taxon>
        <taxon>Metazoa</taxon>
        <taxon>Ecdysozoa</taxon>
        <taxon>Arthropoda</taxon>
        <taxon>Hexapoda</taxon>
        <taxon>Insecta</taxon>
        <taxon>Pterygota</taxon>
        <taxon>Neoptera</taxon>
        <taxon>Endopterygota</taxon>
        <taxon>Hymenoptera</taxon>
        <taxon>Apocrita</taxon>
        <taxon>Aculeata</taxon>
        <taxon>Apoidea</taxon>
        <taxon>Anthophila</taxon>
        <taxon>Apidae</taxon>
        <taxon>Melipona</taxon>
    </lineage>
</organism>
<evidence type="ECO:0000256" key="1">
    <source>
        <dbReference type="SAM" id="MobiDB-lite"/>
    </source>
</evidence>
<dbReference type="Proteomes" id="UP001177670">
    <property type="component" value="Unassembled WGS sequence"/>
</dbReference>
<comment type="caution">
    <text evidence="2">The sequence shown here is derived from an EMBL/GenBank/DDBJ whole genome shotgun (WGS) entry which is preliminary data.</text>
</comment>
<keyword evidence="3" id="KW-1185">Reference proteome</keyword>
<dbReference type="AlphaFoldDB" id="A0AA40GDU2"/>
<dbReference type="EMBL" id="JAHYIQ010000001">
    <property type="protein sequence ID" value="KAK1136013.1"/>
    <property type="molecule type" value="Genomic_DNA"/>
</dbReference>
<reference evidence="2" key="1">
    <citation type="submission" date="2021-10" db="EMBL/GenBank/DDBJ databases">
        <title>Melipona bicolor Genome sequencing and assembly.</title>
        <authorList>
            <person name="Araujo N.S."/>
            <person name="Arias M.C."/>
        </authorList>
    </citation>
    <scope>NUCLEOTIDE SEQUENCE</scope>
    <source>
        <strain evidence="2">USP_2M_L1-L4_2017</strain>
        <tissue evidence="2">Whole body</tissue>
    </source>
</reference>
<feature type="region of interest" description="Disordered" evidence="1">
    <location>
        <begin position="18"/>
        <end position="66"/>
    </location>
</feature>
<feature type="compositionally biased region" description="Basic and acidic residues" evidence="1">
    <location>
        <begin position="24"/>
        <end position="36"/>
    </location>
</feature>
<name>A0AA40GDU2_9HYME</name>
<evidence type="ECO:0000313" key="2">
    <source>
        <dbReference type="EMBL" id="KAK1136013.1"/>
    </source>
</evidence>
<gene>
    <name evidence="2" type="ORF">K0M31_000582</name>
</gene>
<evidence type="ECO:0000313" key="3">
    <source>
        <dbReference type="Proteomes" id="UP001177670"/>
    </source>
</evidence>
<accession>A0AA40GDU2</accession>
<sequence>MPPYLSFVPDRPRTPFAHVNPWEWSDRLGSSREKGQRRGTKRRQKEDDATGEGCRKGQRWSSHFFL</sequence>
<protein>
    <submittedName>
        <fullName evidence="2">Uncharacterized protein</fullName>
    </submittedName>
</protein>